<dbReference type="GO" id="GO:0005886">
    <property type="term" value="C:plasma membrane"/>
    <property type="evidence" value="ECO:0007669"/>
    <property type="project" value="UniProtKB-SubCell"/>
</dbReference>
<evidence type="ECO:0000256" key="1">
    <source>
        <dbReference type="ARBA" id="ARBA00004651"/>
    </source>
</evidence>
<feature type="transmembrane region" description="Helical" evidence="9">
    <location>
        <begin position="154"/>
        <end position="178"/>
    </location>
</feature>
<keyword evidence="7 9" id="KW-0472">Membrane</keyword>
<dbReference type="GO" id="GO:0017038">
    <property type="term" value="P:protein import"/>
    <property type="evidence" value="ECO:0007669"/>
    <property type="project" value="TreeGrafter"/>
</dbReference>
<dbReference type="InterPro" id="IPR050790">
    <property type="entry name" value="ExbB/TolQ_transport"/>
</dbReference>
<evidence type="ECO:0000256" key="2">
    <source>
        <dbReference type="ARBA" id="ARBA00022448"/>
    </source>
</evidence>
<dbReference type="RefSeq" id="WP_106258065.1">
    <property type="nucleotide sequence ID" value="NZ_CAWNSW010000049.1"/>
</dbReference>
<keyword evidence="5 8" id="KW-0653">Protein transport</keyword>
<keyword evidence="6 9" id="KW-1133">Transmembrane helix</keyword>
<protein>
    <submittedName>
        <fullName evidence="11">Biopolymer transporter ExbB</fullName>
    </submittedName>
</protein>
<reference evidence="11 12" key="2">
    <citation type="submission" date="2018-03" db="EMBL/GenBank/DDBJ databases">
        <title>The ancient ancestry and fast evolution of plastids.</title>
        <authorList>
            <person name="Moore K.R."/>
            <person name="Magnabosco C."/>
            <person name="Momper L."/>
            <person name="Gold D.A."/>
            <person name="Bosak T."/>
            <person name="Fournier G.P."/>
        </authorList>
    </citation>
    <scope>NUCLEOTIDE SEQUENCE [LARGE SCALE GENOMIC DNA]</scope>
    <source>
        <strain evidence="11 12">ULC18</strain>
    </source>
</reference>
<evidence type="ECO:0000259" key="10">
    <source>
        <dbReference type="Pfam" id="PF01618"/>
    </source>
</evidence>
<evidence type="ECO:0000256" key="7">
    <source>
        <dbReference type="ARBA" id="ARBA00023136"/>
    </source>
</evidence>
<dbReference type="Pfam" id="PF01618">
    <property type="entry name" value="MotA_ExbB"/>
    <property type="match status" value="1"/>
</dbReference>
<evidence type="ECO:0000256" key="6">
    <source>
        <dbReference type="ARBA" id="ARBA00022989"/>
    </source>
</evidence>
<dbReference type="OrthoDB" id="9785627at2"/>
<evidence type="ECO:0000256" key="9">
    <source>
        <dbReference type="SAM" id="Phobius"/>
    </source>
</evidence>
<keyword evidence="3" id="KW-1003">Cell membrane</keyword>
<dbReference type="PANTHER" id="PTHR30625">
    <property type="entry name" value="PROTEIN TOLQ"/>
    <property type="match status" value="1"/>
</dbReference>
<dbReference type="PANTHER" id="PTHR30625:SF15">
    <property type="entry name" value="BIOPOLYMER TRANSPORT PROTEIN EXBB"/>
    <property type="match status" value="1"/>
</dbReference>
<evidence type="ECO:0000256" key="4">
    <source>
        <dbReference type="ARBA" id="ARBA00022692"/>
    </source>
</evidence>
<keyword evidence="2 8" id="KW-0813">Transport</keyword>
<feature type="transmembrane region" description="Helical" evidence="9">
    <location>
        <begin position="112"/>
        <end position="134"/>
    </location>
</feature>
<feature type="domain" description="MotA/TolQ/ExbB proton channel" evidence="10">
    <location>
        <begin position="70"/>
        <end position="192"/>
    </location>
</feature>
<sequence length="223" mass="24375">MVTLFSLVQKGGVIMVPILLLSIGTIACALDRAWFWHRLLSQEKQLVHDILAAARVDLREAAIIAEKAQSSPISRFLLAALQLKQPSPETFRLAMETAADEEFMHMSRGNTVLEASTTIAPLLGLLGTVTGLIITFNNLNIGGGGSNVDLSKAAVGISEALITTAGGMIVAIIAASLLRLFSRLQRQQVDYFAQVGSKLELIYRHVWYEPHFQKNQTFSETKV</sequence>
<comment type="caution">
    <text evidence="11">The sequence shown here is derived from an EMBL/GenBank/DDBJ whole genome shotgun (WGS) entry which is preliminary data.</text>
</comment>
<reference evidence="12" key="1">
    <citation type="submission" date="2018-02" db="EMBL/GenBank/DDBJ databases">
        <authorList>
            <person name="Moore K."/>
            <person name="Momper L."/>
        </authorList>
    </citation>
    <scope>NUCLEOTIDE SEQUENCE [LARGE SCALE GENOMIC DNA]</scope>
    <source>
        <strain evidence="12">ULC18</strain>
    </source>
</reference>
<keyword evidence="4 9" id="KW-0812">Transmembrane</keyword>
<evidence type="ECO:0000313" key="12">
    <source>
        <dbReference type="Proteomes" id="UP000239576"/>
    </source>
</evidence>
<keyword evidence="12" id="KW-1185">Reference proteome</keyword>
<accession>A0A2T1E0S9</accession>
<dbReference type="AlphaFoldDB" id="A0A2T1E0S9"/>
<evidence type="ECO:0000256" key="8">
    <source>
        <dbReference type="RuleBase" id="RU004057"/>
    </source>
</evidence>
<dbReference type="InterPro" id="IPR002898">
    <property type="entry name" value="MotA_ExbB_proton_chnl"/>
</dbReference>
<evidence type="ECO:0000313" key="11">
    <source>
        <dbReference type="EMBL" id="PSB26319.1"/>
    </source>
</evidence>
<evidence type="ECO:0000256" key="3">
    <source>
        <dbReference type="ARBA" id="ARBA00022475"/>
    </source>
</evidence>
<proteinExistence type="inferred from homology"/>
<organism evidence="11 12">
    <name type="scientific">Stenomitos frigidus ULC18</name>
    <dbReference type="NCBI Taxonomy" id="2107698"/>
    <lineage>
        <taxon>Bacteria</taxon>
        <taxon>Bacillati</taxon>
        <taxon>Cyanobacteriota</taxon>
        <taxon>Cyanophyceae</taxon>
        <taxon>Leptolyngbyales</taxon>
        <taxon>Leptolyngbyaceae</taxon>
        <taxon>Stenomitos</taxon>
    </lineage>
</organism>
<feature type="transmembrane region" description="Helical" evidence="9">
    <location>
        <begin position="12"/>
        <end position="35"/>
    </location>
</feature>
<comment type="similarity">
    <text evidence="8">Belongs to the exbB/tolQ family.</text>
</comment>
<dbReference type="EMBL" id="PVWK01000109">
    <property type="protein sequence ID" value="PSB26319.1"/>
    <property type="molecule type" value="Genomic_DNA"/>
</dbReference>
<comment type="subcellular location">
    <subcellularLocation>
        <location evidence="1">Cell membrane</location>
        <topology evidence="1">Multi-pass membrane protein</topology>
    </subcellularLocation>
    <subcellularLocation>
        <location evidence="8">Membrane</location>
        <topology evidence="8">Multi-pass membrane protein</topology>
    </subcellularLocation>
</comment>
<evidence type="ECO:0000256" key="5">
    <source>
        <dbReference type="ARBA" id="ARBA00022927"/>
    </source>
</evidence>
<gene>
    <name evidence="11" type="ORF">C7B82_20140</name>
</gene>
<name>A0A2T1E0S9_9CYAN</name>
<dbReference type="Proteomes" id="UP000239576">
    <property type="component" value="Unassembled WGS sequence"/>
</dbReference>